<feature type="compositionally biased region" description="Polar residues" evidence="1">
    <location>
        <begin position="510"/>
        <end position="524"/>
    </location>
</feature>
<reference evidence="3" key="1">
    <citation type="submission" date="2020-06" db="EMBL/GenBank/DDBJ databases">
        <authorList>
            <person name="Li T."/>
            <person name="Hu X."/>
            <person name="Zhang T."/>
            <person name="Song X."/>
            <person name="Zhang H."/>
            <person name="Dai N."/>
            <person name="Sheng W."/>
            <person name="Hou X."/>
            <person name="Wei L."/>
        </authorList>
    </citation>
    <scope>NUCLEOTIDE SEQUENCE</scope>
    <source>
        <strain evidence="3">G01</strain>
        <tissue evidence="3">Leaf</tissue>
    </source>
</reference>
<dbReference type="Pfam" id="PF22600">
    <property type="entry name" value="MTPAP-like_central"/>
    <property type="match status" value="1"/>
</dbReference>
<feature type="compositionally biased region" description="Low complexity" evidence="1">
    <location>
        <begin position="601"/>
        <end position="612"/>
    </location>
</feature>
<dbReference type="GO" id="GO:0005730">
    <property type="term" value="C:nucleolus"/>
    <property type="evidence" value="ECO:0007669"/>
    <property type="project" value="TreeGrafter"/>
</dbReference>
<accession>A0AAW2N8S6</accession>
<evidence type="ECO:0000313" key="3">
    <source>
        <dbReference type="EMBL" id="KAL0339297.1"/>
    </source>
</evidence>
<dbReference type="EMBL" id="JACGWK010000008">
    <property type="protein sequence ID" value="KAL0339297.1"/>
    <property type="molecule type" value="Genomic_DNA"/>
</dbReference>
<feature type="region of interest" description="Disordered" evidence="1">
    <location>
        <begin position="402"/>
        <end position="535"/>
    </location>
</feature>
<dbReference type="InterPro" id="IPR054708">
    <property type="entry name" value="MTPAP-like_central"/>
</dbReference>
<sequence>MNSKQQLLDALTAHISLYHSQIPEPHRTSNPGTRPALLRWFSSLSVHQRRSHLTMIDVNFVAILLQMKQKLQSHGSGRFIILSDLPQDGNSSLPTLCYRKSEGLLSRFSEFNCTERAIHEAVELFSSTEGERDGKGNEVLGLDAACLAEGLVGDVSRFVEIMDEITNGEFLRGGDEGEIAEEWVELGWLKAKGYYSLEEFVVNRMEVALRLAWLNSNTGKKRGVKLKERLNAAGVAANLFWRKKGCVDWWEKLDDSVKKKVYSAYLGKAARSLTSDLVKGKLCVPNDKMWCFDDQDKQLLRWDKTSLGRRAAAVFRGTDSKLKWNANPGQVVSTLFSAAQFGGCGKEKLFFSSLDTVNSISDIILRKLRELIMVISLDCTKFELLGEGTMSPLTKKLNEKHAANNRKKKGKNHNKKSNPVPRPCQDDPKPTVPSKGKGERILCISKEDIRHSNKFDREVPGKDLAEVKDEPVKGVNNGKLRGAPRKSRKERKKLKSSGSNSSEVGSSQSRCTRVSAASVNSQDVSSMSDWTSGSSSFENVKNNVVQIDRPDANPNFCSNLSTDNISEHGNNGYSTETDGRLCLKRHLYLDKSVHSGAETTGGDSLNSGSDSGAPTIEPVVEYNDETCTRVVGCGSYATGYSGKHMIGEPEGKTSLVQEQGSLGVLRVGSINSPAYVSYEWPNIAPIHLSTSTHLPAATDRLHLDVGHNLQNRFHHSFLQTLQVRNSPIDNAYNGIMSRHLPMSLDWPPAVRGVNRIVPSVTCNYDSEFISRRQSSFHQGITAQSVQCGAATSEDEKTISSELMDFPDVVNSQETVDEHDKHWMSEEELETHAVGGMDYSQYFGGGVMYWNPSDHPGASFSRPPSLCSDDSSWAWREADMNRAVDDMVAFSSSYSTNGLTSPSAASFCSPFDALAQGPLGYVMPGSEISSKVLHSSSTITDVGAEESVSGSMPNISGDGEVKTVDSLPYPILRPIIIPSMSRERSRSDFKRSYDLKSPCVPPNRREQPRIKRPPSPVVLCVPRAPRPPPPSPVGDSRKQRGFPTVRSGSSSPRHWGVKGWFHDGVNFEEACIPMEGNEVVWPSWRNKSLSAHQLTQPLVGRLLQDRLIAISQLARDQEHPDVTFPLQPPEPQNCTTRKASLQLIHDILHDEIDSFCKQVAAENLIRKPYINWAVKRVARSLQVLWPRSRTNIFGSNATGLSLPSSDVDLVVCLPPVRNLEPIKEAGILEGRNGIKETCLQHAARYLANQEWVKSDSLKIVENTAIPIIMLVVEVPHALISATMSNVQIPKEEADQVASEDGNPFQTDAPSLEGTNSPKWSKIRNGTNDGFKSVRLDISFKSPTHTGLQTTGLVKDLTERFPSVTPLALVLKQFLADRSLDQSYSGGLSSYCLCDLPLILLNLNQKLENTEPRVVVPLRLMDFRIENLLYTLV</sequence>
<dbReference type="SUPFAM" id="SSF81301">
    <property type="entry name" value="Nucleotidyltransferase"/>
    <property type="match status" value="1"/>
</dbReference>
<reference evidence="3" key="2">
    <citation type="journal article" date="2024" name="Plant">
        <title>Genomic evolution and insights into agronomic trait innovations of Sesamum species.</title>
        <authorList>
            <person name="Miao H."/>
            <person name="Wang L."/>
            <person name="Qu L."/>
            <person name="Liu H."/>
            <person name="Sun Y."/>
            <person name="Le M."/>
            <person name="Wang Q."/>
            <person name="Wei S."/>
            <person name="Zheng Y."/>
            <person name="Lin W."/>
            <person name="Duan Y."/>
            <person name="Cao H."/>
            <person name="Xiong S."/>
            <person name="Wang X."/>
            <person name="Wei L."/>
            <person name="Li C."/>
            <person name="Ma Q."/>
            <person name="Ju M."/>
            <person name="Zhao R."/>
            <person name="Li G."/>
            <person name="Mu C."/>
            <person name="Tian Q."/>
            <person name="Mei H."/>
            <person name="Zhang T."/>
            <person name="Gao T."/>
            <person name="Zhang H."/>
        </authorList>
    </citation>
    <scope>NUCLEOTIDE SEQUENCE</scope>
    <source>
        <strain evidence="3">G01</strain>
    </source>
</reference>
<dbReference type="GO" id="GO:1990817">
    <property type="term" value="F:poly(A) RNA polymerase activity"/>
    <property type="evidence" value="ECO:0007669"/>
    <property type="project" value="InterPro"/>
</dbReference>
<dbReference type="Gene3D" id="1.10.1410.10">
    <property type="match status" value="1"/>
</dbReference>
<dbReference type="Gene3D" id="3.30.460.10">
    <property type="entry name" value="Beta Polymerase, domain 2"/>
    <property type="match status" value="1"/>
</dbReference>
<comment type="caution">
    <text evidence="3">The sequence shown here is derived from an EMBL/GenBank/DDBJ whole genome shotgun (WGS) entry which is preliminary data.</text>
</comment>
<feature type="region of interest" description="Disordered" evidence="1">
    <location>
        <begin position="986"/>
        <end position="1050"/>
    </location>
</feature>
<feature type="compositionally biased region" description="Basic and acidic residues" evidence="1">
    <location>
        <begin position="436"/>
        <end position="472"/>
    </location>
</feature>
<dbReference type="PANTHER" id="PTHR23092">
    <property type="entry name" value="POLY(A) RNA POLYMERASE"/>
    <property type="match status" value="1"/>
</dbReference>
<dbReference type="PANTHER" id="PTHR23092:SF48">
    <property type="entry name" value="NUCLEOTIDYLTRANSFERASE FAMILY PROTEIN"/>
    <property type="match status" value="1"/>
</dbReference>
<dbReference type="GO" id="GO:0003729">
    <property type="term" value="F:mRNA binding"/>
    <property type="evidence" value="ECO:0007669"/>
    <property type="project" value="TreeGrafter"/>
</dbReference>
<feature type="region of interest" description="Disordered" evidence="1">
    <location>
        <begin position="594"/>
        <end position="616"/>
    </location>
</feature>
<feature type="region of interest" description="Disordered" evidence="1">
    <location>
        <begin position="1291"/>
        <end position="1322"/>
    </location>
</feature>
<dbReference type="GO" id="GO:0043634">
    <property type="term" value="P:polyadenylation-dependent ncRNA catabolic process"/>
    <property type="evidence" value="ECO:0007669"/>
    <property type="project" value="TreeGrafter"/>
</dbReference>
<protein>
    <submittedName>
        <fullName evidence="3">Poly(A) RNA polymerase gld-4</fullName>
    </submittedName>
</protein>
<proteinExistence type="predicted"/>
<organism evidence="3">
    <name type="scientific">Sesamum angustifolium</name>
    <dbReference type="NCBI Taxonomy" id="2727405"/>
    <lineage>
        <taxon>Eukaryota</taxon>
        <taxon>Viridiplantae</taxon>
        <taxon>Streptophyta</taxon>
        <taxon>Embryophyta</taxon>
        <taxon>Tracheophyta</taxon>
        <taxon>Spermatophyta</taxon>
        <taxon>Magnoliopsida</taxon>
        <taxon>eudicotyledons</taxon>
        <taxon>Gunneridae</taxon>
        <taxon>Pentapetalae</taxon>
        <taxon>asterids</taxon>
        <taxon>lamiids</taxon>
        <taxon>Lamiales</taxon>
        <taxon>Pedaliaceae</taxon>
        <taxon>Sesamum</taxon>
    </lineage>
</organism>
<feature type="compositionally biased region" description="Low complexity" evidence="1">
    <location>
        <begin position="496"/>
        <end position="509"/>
    </location>
</feature>
<feature type="compositionally biased region" description="Low complexity" evidence="1">
    <location>
        <begin position="525"/>
        <end position="535"/>
    </location>
</feature>
<feature type="compositionally biased region" description="Basic residues" evidence="1">
    <location>
        <begin position="403"/>
        <end position="416"/>
    </location>
</feature>
<dbReference type="GO" id="GO:0031123">
    <property type="term" value="P:RNA 3'-end processing"/>
    <property type="evidence" value="ECO:0007669"/>
    <property type="project" value="TreeGrafter"/>
</dbReference>
<dbReference type="SUPFAM" id="SSF81631">
    <property type="entry name" value="PAP/OAS1 substrate-binding domain"/>
    <property type="match status" value="1"/>
</dbReference>
<evidence type="ECO:0000259" key="2">
    <source>
        <dbReference type="Pfam" id="PF22600"/>
    </source>
</evidence>
<evidence type="ECO:0000256" key="1">
    <source>
        <dbReference type="SAM" id="MobiDB-lite"/>
    </source>
</evidence>
<feature type="compositionally biased region" description="Polar residues" evidence="1">
    <location>
        <begin position="1302"/>
        <end position="1322"/>
    </location>
</feature>
<dbReference type="InterPro" id="IPR045862">
    <property type="entry name" value="Trf4-like"/>
</dbReference>
<dbReference type="GO" id="GO:0031499">
    <property type="term" value="C:TRAMP complex"/>
    <property type="evidence" value="ECO:0007669"/>
    <property type="project" value="TreeGrafter"/>
</dbReference>
<name>A0AAW2N8S6_9LAMI</name>
<dbReference type="InterPro" id="IPR043519">
    <property type="entry name" value="NT_sf"/>
</dbReference>
<feature type="compositionally biased region" description="Basic residues" evidence="1">
    <location>
        <begin position="482"/>
        <end position="495"/>
    </location>
</feature>
<feature type="domain" description="Poly(A) RNA polymerase mitochondrial-like central palm" evidence="2">
    <location>
        <begin position="1172"/>
        <end position="1269"/>
    </location>
</feature>
<gene>
    <name evidence="3" type="ORF">Sangu_1451800</name>
</gene>